<dbReference type="PANTHER" id="PTHR31239:SF2">
    <property type="entry name" value="NICOLIN-1"/>
    <property type="match status" value="1"/>
</dbReference>
<dbReference type="Proteomes" id="UP000699462">
    <property type="component" value="Unassembled WGS sequence"/>
</dbReference>
<dbReference type="OrthoDB" id="73161at2759"/>
<protein>
    <recommendedName>
        <fullName evidence="3">Nicolin-1</fullName>
    </recommendedName>
</protein>
<reference evidence="1 2" key="1">
    <citation type="submission" date="2019-07" db="EMBL/GenBank/DDBJ databases">
        <title>Annotation for the trematode Paragonimus westermani.</title>
        <authorList>
            <person name="Choi Y.-J."/>
        </authorList>
    </citation>
    <scope>NUCLEOTIDE SEQUENCE [LARGE SCALE GENOMIC DNA]</scope>
    <source>
        <strain evidence="1">180907_Pwestermani</strain>
    </source>
</reference>
<dbReference type="PANTHER" id="PTHR31239">
    <property type="entry name" value="NICOLIN 1"/>
    <property type="match status" value="1"/>
</dbReference>
<dbReference type="AlphaFoldDB" id="A0A8T0DQA2"/>
<dbReference type="EMBL" id="JTDF01001845">
    <property type="protein sequence ID" value="KAF8569466.1"/>
    <property type="molecule type" value="Genomic_DNA"/>
</dbReference>
<evidence type="ECO:0000313" key="1">
    <source>
        <dbReference type="EMBL" id="KAF8569466.1"/>
    </source>
</evidence>
<comment type="caution">
    <text evidence="1">The sequence shown here is derived from an EMBL/GenBank/DDBJ whole genome shotgun (WGS) entry which is preliminary data.</text>
</comment>
<dbReference type="GO" id="GO:0005654">
    <property type="term" value="C:nucleoplasm"/>
    <property type="evidence" value="ECO:0007669"/>
    <property type="project" value="TreeGrafter"/>
</dbReference>
<evidence type="ECO:0000313" key="2">
    <source>
        <dbReference type="Proteomes" id="UP000699462"/>
    </source>
</evidence>
<proteinExistence type="predicted"/>
<organism evidence="1 2">
    <name type="scientific">Paragonimus westermani</name>
    <dbReference type="NCBI Taxonomy" id="34504"/>
    <lineage>
        <taxon>Eukaryota</taxon>
        <taxon>Metazoa</taxon>
        <taxon>Spiralia</taxon>
        <taxon>Lophotrochozoa</taxon>
        <taxon>Platyhelminthes</taxon>
        <taxon>Trematoda</taxon>
        <taxon>Digenea</taxon>
        <taxon>Plagiorchiida</taxon>
        <taxon>Troglotremata</taxon>
        <taxon>Troglotrematidae</taxon>
        <taxon>Paragonimus</taxon>
    </lineage>
</organism>
<name>A0A8T0DQA2_9TREM</name>
<accession>A0A8T0DQA2</accession>
<gene>
    <name evidence="1" type="ORF">P879_08243</name>
</gene>
<evidence type="ECO:0008006" key="3">
    <source>
        <dbReference type="Google" id="ProtNLM"/>
    </source>
</evidence>
<sequence length="208" mass="24022">MSELMVKREATRKLKLTGEQEWISSCVIKEFEFEERSSTYLKEIHFSNQYTGRVIGKVCYQDKPSVKPTWINLFHVQLMPHSHYCEGACADVKISLPQDFETAYKTHRLRKVCFLLKQPSPIWKEFSVHAVKFYSDYITQPGSTYIRREAGLSSRCDLTKLDQHGGDLVETLQELCNLVKVQRETNRSGDLTAKCEVNDLSEASFSLQ</sequence>
<keyword evidence="2" id="KW-1185">Reference proteome</keyword>
<dbReference type="InterPro" id="IPR040235">
    <property type="entry name" value="Nicolin-1"/>
</dbReference>